<evidence type="ECO:0000313" key="1">
    <source>
        <dbReference type="EMBL" id="GGZ90528.1"/>
    </source>
</evidence>
<dbReference type="AlphaFoldDB" id="A0A918VEC0"/>
<evidence type="ECO:0000313" key="2">
    <source>
        <dbReference type="Proteomes" id="UP000634139"/>
    </source>
</evidence>
<name>A0A918VEC0_9SPHN</name>
<dbReference type="Proteomes" id="UP000634139">
    <property type="component" value="Unassembled WGS sequence"/>
</dbReference>
<reference evidence="1" key="1">
    <citation type="journal article" date="2014" name="Int. J. Syst. Evol. Microbiol.">
        <title>Complete genome sequence of Corynebacterium casei LMG S-19264T (=DSM 44701T), isolated from a smear-ripened cheese.</title>
        <authorList>
            <consortium name="US DOE Joint Genome Institute (JGI-PGF)"/>
            <person name="Walter F."/>
            <person name="Albersmeier A."/>
            <person name="Kalinowski J."/>
            <person name="Ruckert C."/>
        </authorList>
    </citation>
    <scope>NUCLEOTIDE SEQUENCE</scope>
    <source>
        <strain evidence="1">KCTC 32422</strain>
    </source>
</reference>
<sequence>MCSSTKETIMFDPESLAETISVVGVDLCFSGIDPNSFYATRHCIKDQIRYTDLEQADWFWAGYGHTVHIVALHAPIELPVTLIRDLEEMVYDAGMDIAHLIGAIRSTPMKCEGMEFYFEGCGITHPPARMHPLLPP</sequence>
<reference evidence="1" key="2">
    <citation type="submission" date="2020-09" db="EMBL/GenBank/DDBJ databases">
        <authorList>
            <person name="Sun Q."/>
            <person name="Kim S."/>
        </authorList>
    </citation>
    <scope>NUCLEOTIDE SEQUENCE</scope>
    <source>
        <strain evidence="1">KCTC 32422</strain>
    </source>
</reference>
<proteinExistence type="predicted"/>
<protein>
    <submittedName>
        <fullName evidence="1">Uncharacterized protein</fullName>
    </submittedName>
</protein>
<dbReference type="EMBL" id="BMZD01000002">
    <property type="protein sequence ID" value="GGZ90528.1"/>
    <property type="molecule type" value="Genomic_DNA"/>
</dbReference>
<gene>
    <name evidence="1" type="ORF">GCM10011617_06840</name>
</gene>
<accession>A0A918VEC0</accession>
<comment type="caution">
    <text evidence="1">The sequence shown here is derived from an EMBL/GenBank/DDBJ whole genome shotgun (WGS) entry which is preliminary data.</text>
</comment>
<organism evidence="1 2">
    <name type="scientific">Novosphingobium arvoryzae</name>
    <dbReference type="NCBI Taxonomy" id="1256514"/>
    <lineage>
        <taxon>Bacteria</taxon>
        <taxon>Pseudomonadati</taxon>
        <taxon>Pseudomonadota</taxon>
        <taxon>Alphaproteobacteria</taxon>
        <taxon>Sphingomonadales</taxon>
        <taxon>Sphingomonadaceae</taxon>
        <taxon>Novosphingobium</taxon>
    </lineage>
</organism>
<keyword evidence="2" id="KW-1185">Reference proteome</keyword>